<evidence type="ECO:0000256" key="1">
    <source>
        <dbReference type="SAM" id="MobiDB-lite"/>
    </source>
</evidence>
<dbReference type="EMBL" id="FZNW01000003">
    <property type="protein sequence ID" value="SNR35791.1"/>
    <property type="molecule type" value="Genomic_DNA"/>
</dbReference>
<dbReference type="Proteomes" id="UP000198348">
    <property type="component" value="Unassembled WGS sequence"/>
</dbReference>
<dbReference type="AlphaFoldDB" id="A0A238VNN2"/>
<organism evidence="2 3">
    <name type="scientific">Haloechinothrix alba</name>
    <dbReference type="NCBI Taxonomy" id="664784"/>
    <lineage>
        <taxon>Bacteria</taxon>
        <taxon>Bacillati</taxon>
        <taxon>Actinomycetota</taxon>
        <taxon>Actinomycetes</taxon>
        <taxon>Pseudonocardiales</taxon>
        <taxon>Pseudonocardiaceae</taxon>
        <taxon>Haloechinothrix</taxon>
    </lineage>
</organism>
<evidence type="ECO:0000313" key="3">
    <source>
        <dbReference type="Proteomes" id="UP000198348"/>
    </source>
</evidence>
<feature type="compositionally biased region" description="Basic and acidic residues" evidence="1">
    <location>
        <begin position="134"/>
        <end position="143"/>
    </location>
</feature>
<protein>
    <submittedName>
        <fullName evidence="2">Uncharacterized protein</fullName>
    </submittedName>
</protein>
<feature type="compositionally biased region" description="Basic and acidic residues" evidence="1">
    <location>
        <begin position="155"/>
        <end position="166"/>
    </location>
</feature>
<sequence>MTSQHEQSYDHDGVASLTQEIRLLVEMVAEHASPWLDSILAAGHGTGFGAGSPGAGGDEGPFGAGESGWCPLCAVIAILRGERPEFAARLAEQMARLVALLRAVLADRWSPESGVHMPGFVPPDPPSGASTADGDLRGRRQEGQARVQHIPVRMRGAEASDNVGER</sequence>
<reference evidence="2 3" key="1">
    <citation type="submission" date="2017-06" db="EMBL/GenBank/DDBJ databases">
        <authorList>
            <person name="Kim H.J."/>
            <person name="Triplett B.A."/>
        </authorList>
    </citation>
    <scope>NUCLEOTIDE SEQUENCE [LARGE SCALE GENOMIC DNA]</scope>
    <source>
        <strain evidence="2 3">DSM 45207</strain>
    </source>
</reference>
<gene>
    <name evidence="2" type="ORF">SAMN06265360_103149</name>
</gene>
<feature type="region of interest" description="Disordered" evidence="1">
    <location>
        <begin position="115"/>
        <end position="166"/>
    </location>
</feature>
<name>A0A238VNN2_9PSEU</name>
<dbReference type="RefSeq" id="WP_176439763.1">
    <property type="nucleotide sequence ID" value="NZ_FZNW01000003.1"/>
</dbReference>
<evidence type="ECO:0000313" key="2">
    <source>
        <dbReference type="EMBL" id="SNR35791.1"/>
    </source>
</evidence>
<keyword evidence="3" id="KW-1185">Reference proteome</keyword>
<proteinExistence type="predicted"/>
<accession>A0A238VNN2</accession>